<dbReference type="PANTHER" id="PTHR24014">
    <property type="entry name" value="2-OXOGLUTARATE AND IRON-DEPENDENT OXYGENASE DOMAIN-CONTAINING PROTEIN 2"/>
    <property type="match status" value="1"/>
</dbReference>
<evidence type="ECO:0000313" key="8">
    <source>
        <dbReference type="EMBL" id="GGE85600.1"/>
    </source>
</evidence>
<protein>
    <recommendedName>
        <fullName evidence="7">Fe2OG dioxygenase domain-containing protein</fullName>
    </recommendedName>
</protein>
<organism evidence="8 9">
    <name type="scientific">Pseudoalteromonas gelatinilytica</name>
    <dbReference type="NCBI Taxonomy" id="1703256"/>
    <lineage>
        <taxon>Bacteria</taxon>
        <taxon>Pseudomonadati</taxon>
        <taxon>Pseudomonadota</taxon>
        <taxon>Gammaproteobacteria</taxon>
        <taxon>Alteromonadales</taxon>
        <taxon>Pseudoalteromonadaceae</taxon>
        <taxon>Pseudoalteromonas</taxon>
    </lineage>
</organism>
<evidence type="ECO:0000259" key="7">
    <source>
        <dbReference type="PROSITE" id="PS51471"/>
    </source>
</evidence>
<feature type="domain" description="Fe2OG dioxygenase" evidence="7">
    <location>
        <begin position="183"/>
        <end position="276"/>
    </location>
</feature>
<dbReference type="Gene3D" id="2.60.120.620">
    <property type="entry name" value="q2cbj1_9rhob like domain"/>
    <property type="match status" value="1"/>
</dbReference>
<evidence type="ECO:0000256" key="1">
    <source>
        <dbReference type="ARBA" id="ARBA00001961"/>
    </source>
</evidence>
<keyword evidence="6" id="KW-0408">Iron</keyword>
<dbReference type="RefSeq" id="WP_188727336.1">
    <property type="nucleotide sequence ID" value="NZ_BMIT01000002.1"/>
</dbReference>
<gene>
    <name evidence="8" type="ORF">GCM10008027_08130</name>
</gene>
<sequence length="310" mass="35220">MNTHENVKTTSSLAQARALTLPPREAILQRAPSVKQFWHSNAKLLESAWQEWQKEESGSVFEPSIQLVDEQLSKAVEQAWQNPDQEVAVKNLWHEVAPGVFKAQFFNPARLEELRYYLDALAKTGIATRAPFGIVYNRRGAMLDPRSEGYLAAPGFQAFYNQLLDDYMRPIARLLMPEIHGFDSQTFGFSIEYQAGMDTSLQPHTDASAATLNININLPEEQYEGSEVDFYDPITKHVKRLRFEPGEAMLHRGSVPHAAQPITKGTRNNMVLWLYGEKMQIPVFNNVIEPKTAAERWAKPSNIKDKFAPF</sequence>
<evidence type="ECO:0000256" key="5">
    <source>
        <dbReference type="ARBA" id="ARBA00023002"/>
    </source>
</evidence>
<accession>A0ABQ1TA55</accession>
<dbReference type="PANTHER" id="PTHR24014:SF4">
    <property type="entry name" value="2-OXOGLUTARATE AND IRON-DEPENDENT OXYGENASE DOMAIN-CONTAINING PROTEIN 2"/>
    <property type="match status" value="1"/>
</dbReference>
<keyword evidence="3" id="KW-0847">Vitamin C</keyword>
<reference evidence="9" key="1">
    <citation type="journal article" date="2019" name="Int. J. Syst. Evol. Microbiol.">
        <title>The Global Catalogue of Microorganisms (GCM) 10K type strain sequencing project: providing services to taxonomists for standard genome sequencing and annotation.</title>
        <authorList>
            <consortium name="The Broad Institute Genomics Platform"/>
            <consortium name="The Broad Institute Genome Sequencing Center for Infectious Disease"/>
            <person name="Wu L."/>
            <person name="Ma J."/>
        </authorList>
    </citation>
    <scope>NUCLEOTIDE SEQUENCE [LARGE SCALE GENOMIC DNA]</scope>
    <source>
        <strain evidence="9">CGMCC 1.15394</strain>
    </source>
</reference>
<evidence type="ECO:0000256" key="2">
    <source>
        <dbReference type="ARBA" id="ARBA00022723"/>
    </source>
</evidence>
<comment type="caution">
    <text evidence="8">The sequence shown here is derived from an EMBL/GenBank/DDBJ whole genome shotgun (WGS) entry which is preliminary data.</text>
</comment>
<evidence type="ECO:0000313" key="9">
    <source>
        <dbReference type="Proteomes" id="UP000638462"/>
    </source>
</evidence>
<evidence type="ECO:0000256" key="4">
    <source>
        <dbReference type="ARBA" id="ARBA00022964"/>
    </source>
</evidence>
<dbReference type="PROSITE" id="PS51471">
    <property type="entry name" value="FE2OG_OXY"/>
    <property type="match status" value="1"/>
</dbReference>
<comment type="cofactor">
    <cofactor evidence="1">
        <name>L-ascorbate</name>
        <dbReference type="ChEBI" id="CHEBI:38290"/>
    </cofactor>
</comment>
<dbReference type="Proteomes" id="UP000638462">
    <property type="component" value="Unassembled WGS sequence"/>
</dbReference>
<dbReference type="EMBL" id="BMIT01000002">
    <property type="protein sequence ID" value="GGE85600.1"/>
    <property type="molecule type" value="Genomic_DNA"/>
</dbReference>
<dbReference type="SMART" id="SM00702">
    <property type="entry name" value="P4Hc"/>
    <property type="match status" value="1"/>
</dbReference>
<evidence type="ECO:0000256" key="3">
    <source>
        <dbReference type="ARBA" id="ARBA00022896"/>
    </source>
</evidence>
<proteinExistence type="predicted"/>
<dbReference type="InterPro" id="IPR005123">
    <property type="entry name" value="Oxoglu/Fe-dep_dioxygenase_dom"/>
</dbReference>
<keyword evidence="4" id="KW-0223">Dioxygenase</keyword>
<evidence type="ECO:0000256" key="6">
    <source>
        <dbReference type="ARBA" id="ARBA00023004"/>
    </source>
</evidence>
<keyword evidence="2" id="KW-0479">Metal-binding</keyword>
<dbReference type="InterPro" id="IPR006620">
    <property type="entry name" value="Pro_4_hyd_alph"/>
</dbReference>
<name>A0ABQ1TA55_9GAMM</name>
<keyword evidence="9" id="KW-1185">Reference proteome</keyword>
<keyword evidence="5" id="KW-0560">Oxidoreductase</keyword>
<dbReference type="SUPFAM" id="SSF51197">
    <property type="entry name" value="Clavaminate synthase-like"/>
    <property type="match status" value="1"/>
</dbReference>